<dbReference type="FunFam" id="3.20.20.100:FF:000018">
    <property type="entry name" value="Glycerol dehydrogenase Gcy1"/>
    <property type="match status" value="1"/>
</dbReference>
<dbReference type="InterPro" id="IPR020471">
    <property type="entry name" value="AKR"/>
</dbReference>
<feature type="domain" description="HIT" evidence="6">
    <location>
        <begin position="329"/>
        <end position="359"/>
    </location>
</feature>
<sequence>MSANNVTSKTFTLNTGAKIPAIGLGTWQSPPGEVEKAVEIALRKGYRHIDTALAYGNESEVGQGIKASGVPREEIWLTTKLDNPWHKRVQEGIDSSLKSLGTDYVDLYLMHWPSSTDPDDLKKHYPDWDFIKTWHEMQKLPATGKVKNIGVSNFGIKNLEKLLSDPGTTIVPAVNQIELHPNNPSPKLVAYNTSKGIHSTGYSCLGSTNSPLYKDQTLLSLAEAKGKTPQQVLLAWGIQKGWSVIPKSVNKERVEKNYELDGWELTSEEVEKLDNLKDRFKVCGDAWLPIKVFFGDDDPQHTSVHGISRYYAAFSWTSTTKVTGVWDWNIVQNNGAAAAQVVPHVHFHIIPRPGLTPELRNRSFTMFGRGQRSELDEDEAKVLAAQLREELGREMEGIGKGKL</sequence>
<dbReference type="InterPro" id="IPR019808">
    <property type="entry name" value="Histidine_triad_CS"/>
</dbReference>
<dbReference type="GO" id="GO:0042180">
    <property type="term" value="P:ketone metabolic process"/>
    <property type="evidence" value="ECO:0007669"/>
    <property type="project" value="UniProtKB-ARBA"/>
</dbReference>
<evidence type="ECO:0000256" key="3">
    <source>
        <dbReference type="ARBA" id="ARBA00022490"/>
    </source>
</evidence>
<keyword evidence="4" id="KW-0560">Oxidoreductase</keyword>
<dbReference type="InterPro" id="IPR036265">
    <property type="entry name" value="HIT-like_sf"/>
</dbReference>
<dbReference type="GO" id="GO:0042843">
    <property type="term" value="P:D-xylose catabolic process"/>
    <property type="evidence" value="ECO:0007669"/>
    <property type="project" value="UniProtKB-ARBA"/>
</dbReference>
<dbReference type="SUPFAM" id="SSF51430">
    <property type="entry name" value="NAD(P)-linked oxidoreductase"/>
    <property type="match status" value="1"/>
</dbReference>
<dbReference type="InterPro" id="IPR011146">
    <property type="entry name" value="HIT-like"/>
</dbReference>
<dbReference type="Pfam" id="PF01230">
    <property type="entry name" value="HIT"/>
    <property type="match status" value="1"/>
</dbReference>
<evidence type="ECO:0000256" key="4">
    <source>
        <dbReference type="ARBA" id="ARBA00023002"/>
    </source>
</evidence>
<dbReference type="OrthoDB" id="416253at2759"/>
<keyword evidence="3" id="KW-0963">Cytoplasm</keyword>
<evidence type="ECO:0000256" key="1">
    <source>
        <dbReference type="ARBA" id="ARBA00004496"/>
    </source>
</evidence>
<evidence type="ECO:0000259" key="6">
    <source>
        <dbReference type="PROSITE" id="PS51084"/>
    </source>
</evidence>
<dbReference type="EMBL" id="KB707814">
    <property type="protein sequence ID" value="EMR87709.1"/>
    <property type="molecule type" value="Genomic_DNA"/>
</dbReference>
<dbReference type="HOGENOM" id="CLU_683320_0_0_1"/>
<dbReference type="GO" id="GO:0019568">
    <property type="term" value="P:arabinose catabolic process"/>
    <property type="evidence" value="ECO:0007669"/>
    <property type="project" value="UniProtKB-ARBA"/>
</dbReference>
<evidence type="ECO:0000256" key="2">
    <source>
        <dbReference type="ARBA" id="ARBA00007905"/>
    </source>
</evidence>
<dbReference type="InterPro" id="IPR036812">
    <property type="entry name" value="NAD(P)_OxRdtase_dom_sf"/>
</dbReference>
<dbReference type="Proteomes" id="UP000012045">
    <property type="component" value="Unassembled WGS sequence"/>
</dbReference>
<dbReference type="PROSITE" id="PS00062">
    <property type="entry name" value="ALDOKETO_REDUCTASE_2"/>
    <property type="match status" value="1"/>
</dbReference>
<dbReference type="PROSITE" id="PS00798">
    <property type="entry name" value="ALDOKETO_REDUCTASE_1"/>
    <property type="match status" value="1"/>
</dbReference>
<protein>
    <submittedName>
        <fullName evidence="7">Putative glycerol dehydrogenase protein</fullName>
    </submittedName>
</protein>
<accession>M7U2D1</accession>
<name>M7U2D1_BOTF1</name>
<dbReference type="STRING" id="1290391.M7U2D1"/>
<organism evidence="7 8">
    <name type="scientific">Botryotinia fuckeliana (strain BcDW1)</name>
    <name type="common">Noble rot fungus</name>
    <name type="synonym">Botrytis cinerea</name>
    <dbReference type="NCBI Taxonomy" id="1290391"/>
    <lineage>
        <taxon>Eukaryota</taxon>
        <taxon>Fungi</taxon>
        <taxon>Dikarya</taxon>
        <taxon>Ascomycota</taxon>
        <taxon>Pezizomycotina</taxon>
        <taxon>Leotiomycetes</taxon>
        <taxon>Helotiales</taxon>
        <taxon>Sclerotiniaceae</taxon>
        <taxon>Botrytis</taxon>
    </lineage>
</organism>
<dbReference type="PANTHER" id="PTHR11732">
    <property type="entry name" value="ALDO/KETO REDUCTASE"/>
    <property type="match status" value="1"/>
</dbReference>
<gene>
    <name evidence="7" type="ORF">BcDW1_3629</name>
</gene>
<feature type="short sequence motif" description="Histidine triad motif" evidence="5">
    <location>
        <begin position="344"/>
        <end position="348"/>
    </location>
</feature>
<dbReference type="Pfam" id="PF00248">
    <property type="entry name" value="Aldo_ket_red"/>
    <property type="match status" value="1"/>
</dbReference>
<dbReference type="GO" id="GO:0006066">
    <property type="term" value="P:alcohol metabolic process"/>
    <property type="evidence" value="ECO:0007669"/>
    <property type="project" value="UniProtKB-ARBA"/>
</dbReference>
<comment type="similarity">
    <text evidence="2">Belongs to the aldo/keto reductase family.</text>
</comment>
<reference evidence="8" key="1">
    <citation type="journal article" date="2013" name="Genome Announc.">
        <title>Draft genome sequence of Botrytis cinerea BcDW1, inoculum for noble rot of grape berries.</title>
        <authorList>
            <person name="Blanco-Ulate B."/>
            <person name="Allen G."/>
            <person name="Powell A.L."/>
            <person name="Cantu D."/>
        </authorList>
    </citation>
    <scope>NUCLEOTIDE SEQUENCE [LARGE SCALE GENOMIC DNA]</scope>
    <source>
        <strain evidence="8">BcDW1</strain>
    </source>
</reference>
<dbReference type="GO" id="GO:0005737">
    <property type="term" value="C:cytoplasm"/>
    <property type="evidence" value="ECO:0007669"/>
    <property type="project" value="UniProtKB-SubCell"/>
</dbReference>
<evidence type="ECO:0000256" key="5">
    <source>
        <dbReference type="PROSITE-ProRule" id="PRU00464"/>
    </source>
</evidence>
<dbReference type="GO" id="GO:0004032">
    <property type="term" value="F:aldose reductase (NADPH) activity"/>
    <property type="evidence" value="ECO:0007669"/>
    <property type="project" value="UniProtKB-ARBA"/>
</dbReference>
<dbReference type="SUPFAM" id="SSF54197">
    <property type="entry name" value="HIT-like"/>
    <property type="match status" value="1"/>
</dbReference>
<dbReference type="Gene3D" id="3.20.20.100">
    <property type="entry name" value="NADP-dependent oxidoreductase domain"/>
    <property type="match status" value="1"/>
</dbReference>
<comment type="subcellular location">
    <subcellularLocation>
        <location evidence="1">Cytoplasm</location>
    </subcellularLocation>
</comment>
<proteinExistence type="inferred from homology"/>
<dbReference type="PROSITE" id="PS00892">
    <property type="entry name" value="HIT_1"/>
    <property type="match status" value="1"/>
</dbReference>
<dbReference type="PRINTS" id="PR00069">
    <property type="entry name" value="ALDKETRDTASE"/>
</dbReference>
<evidence type="ECO:0000313" key="7">
    <source>
        <dbReference type="EMBL" id="EMR87709.1"/>
    </source>
</evidence>
<dbReference type="InterPro" id="IPR018170">
    <property type="entry name" value="Aldo/ket_reductase_CS"/>
</dbReference>
<dbReference type="GO" id="GO:0033554">
    <property type="term" value="P:cellular response to stress"/>
    <property type="evidence" value="ECO:0007669"/>
    <property type="project" value="UniProtKB-ARBA"/>
</dbReference>
<dbReference type="Gene3D" id="3.30.428.10">
    <property type="entry name" value="HIT-like"/>
    <property type="match status" value="1"/>
</dbReference>
<dbReference type="PROSITE" id="PS51084">
    <property type="entry name" value="HIT_2"/>
    <property type="match status" value="1"/>
</dbReference>
<dbReference type="InterPro" id="IPR023210">
    <property type="entry name" value="NADP_OxRdtase_dom"/>
</dbReference>
<dbReference type="AlphaFoldDB" id="M7U2D1"/>
<evidence type="ECO:0000313" key="8">
    <source>
        <dbReference type="Proteomes" id="UP000012045"/>
    </source>
</evidence>